<gene>
    <name evidence="1" type="ORF">LELG_03667</name>
</gene>
<dbReference type="AlphaFoldDB" id="A5E230"/>
<dbReference type="FunCoup" id="A5E230">
    <property type="interactions" value="50"/>
</dbReference>
<dbReference type="STRING" id="379508.A5E230"/>
<dbReference type="eggNOG" id="ENOG502RXPE">
    <property type="taxonomic scope" value="Eukaryota"/>
</dbReference>
<dbReference type="EMBL" id="CH981527">
    <property type="protein sequence ID" value="EDK45488.1"/>
    <property type="molecule type" value="Genomic_DNA"/>
</dbReference>
<proteinExistence type="predicted"/>
<name>A5E230_LODEL</name>
<dbReference type="OMA" id="FVENECK"/>
<dbReference type="InterPro" id="IPR021211">
    <property type="entry name" value="SAM35"/>
</dbReference>
<dbReference type="VEuPathDB" id="FungiDB:LELG_03667"/>
<accession>A5E230</accession>
<dbReference type="InParanoid" id="A5E230"/>
<keyword evidence="2" id="KW-1185">Reference proteome</keyword>
<dbReference type="HOGENOM" id="CLU_073166_0_0_1"/>
<dbReference type="Pfam" id="PF10806">
    <property type="entry name" value="SAM35"/>
    <property type="match status" value="1"/>
</dbReference>
<dbReference type="Proteomes" id="UP000001996">
    <property type="component" value="Unassembled WGS sequence"/>
</dbReference>
<evidence type="ECO:0008006" key="3">
    <source>
        <dbReference type="Google" id="ProtNLM"/>
    </source>
</evidence>
<reference evidence="1 2" key="1">
    <citation type="journal article" date="2009" name="Nature">
        <title>Evolution of pathogenicity and sexual reproduction in eight Candida genomes.</title>
        <authorList>
            <person name="Butler G."/>
            <person name="Rasmussen M.D."/>
            <person name="Lin M.F."/>
            <person name="Santos M.A."/>
            <person name="Sakthikumar S."/>
            <person name="Munro C.A."/>
            <person name="Rheinbay E."/>
            <person name="Grabherr M."/>
            <person name="Forche A."/>
            <person name="Reedy J.L."/>
            <person name="Agrafioti I."/>
            <person name="Arnaud M.B."/>
            <person name="Bates S."/>
            <person name="Brown A.J."/>
            <person name="Brunke S."/>
            <person name="Costanzo M.C."/>
            <person name="Fitzpatrick D.A."/>
            <person name="de Groot P.W."/>
            <person name="Harris D."/>
            <person name="Hoyer L.L."/>
            <person name="Hube B."/>
            <person name="Klis F.M."/>
            <person name="Kodira C."/>
            <person name="Lennard N."/>
            <person name="Logue M.E."/>
            <person name="Martin R."/>
            <person name="Neiman A.M."/>
            <person name="Nikolaou E."/>
            <person name="Quail M.A."/>
            <person name="Quinn J."/>
            <person name="Santos M.C."/>
            <person name="Schmitzberger F.F."/>
            <person name="Sherlock G."/>
            <person name="Shah P."/>
            <person name="Silverstein K.A."/>
            <person name="Skrzypek M.S."/>
            <person name="Soll D."/>
            <person name="Staggs R."/>
            <person name="Stansfield I."/>
            <person name="Stumpf M.P."/>
            <person name="Sudbery P.E."/>
            <person name="Srikantha T."/>
            <person name="Zeng Q."/>
            <person name="Berman J."/>
            <person name="Berriman M."/>
            <person name="Heitman J."/>
            <person name="Gow N.A."/>
            <person name="Lorenz M.C."/>
            <person name="Birren B.W."/>
            <person name="Kellis M."/>
            <person name="Cuomo C.A."/>
        </authorList>
    </citation>
    <scope>NUCLEOTIDE SEQUENCE [LARGE SCALE GENOMIC DNA]</scope>
    <source>
        <strain evidence="2">ATCC 11503 / BCRC 21390 / CBS 2605 / JCM 1781 / NBRC 1676 / NRRL YB-4239</strain>
    </source>
</reference>
<dbReference type="OrthoDB" id="198787at2759"/>
<evidence type="ECO:0000313" key="2">
    <source>
        <dbReference type="Proteomes" id="UP000001996"/>
    </source>
</evidence>
<evidence type="ECO:0000313" key="1">
    <source>
        <dbReference type="EMBL" id="EDK45488.1"/>
    </source>
</evidence>
<sequence>MFSVPSPIKRVFDSVPLQVYKNGGETVQPHNLYSFSKVSELGSGPTFVVGVYNTFEYRISTSSQDSVILPTDPISLATILILARKNGCGLPSSGAKGPSGIVRIPFRGSPFNSLPILISGDETRSIESAETIKSTITKNNIKNLDLKFISDYVDKSLYDLWILCLLAEELDISVYSKIFSINDQLELHDLKTEMVKWNNLSLRHPSLFERQQKHKNLYNFYISELDQFDTNMNWFSEILEKPEGDNWIIYYKIASFVIIVNQFLQSTKLGAVVVGKPDLVAKCYKVLESI</sequence>
<organism evidence="1 2">
    <name type="scientific">Lodderomyces elongisporus (strain ATCC 11503 / CBS 2605 / JCM 1781 / NBRC 1676 / NRRL YB-4239)</name>
    <name type="common">Yeast</name>
    <name type="synonym">Saccharomyces elongisporus</name>
    <dbReference type="NCBI Taxonomy" id="379508"/>
    <lineage>
        <taxon>Eukaryota</taxon>
        <taxon>Fungi</taxon>
        <taxon>Dikarya</taxon>
        <taxon>Ascomycota</taxon>
        <taxon>Saccharomycotina</taxon>
        <taxon>Pichiomycetes</taxon>
        <taxon>Debaryomycetaceae</taxon>
        <taxon>Candida/Lodderomyces clade</taxon>
        <taxon>Lodderomyces</taxon>
    </lineage>
</organism>
<protein>
    <recommendedName>
        <fullName evidence="3">Sorting assembly machinery subunit</fullName>
    </recommendedName>
</protein>